<feature type="non-terminal residue" evidence="1">
    <location>
        <position position="1"/>
    </location>
</feature>
<accession>A0A7L2RPS5</accession>
<comment type="caution">
    <text evidence="1">The sequence shown here is derived from an EMBL/GenBank/DDBJ whole genome shotgun (WGS) entry which is preliminary data.</text>
</comment>
<reference evidence="1 2" key="1">
    <citation type="submission" date="2019-09" db="EMBL/GenBank/DDBJ databases">
        <title>Bird 10,000 Genomes (B10K) Project - Family phase.</title>
        <authorList>
            <person name="Zhang G."/>
        </authorList>
    </citation>
    <scope>NUCLEOTIDE SEQUENCE [LARGE SCALE GENOMIC DNA]</scope>
    <source>
        <strain evidence="1">B10K-DU-002-79</strain>
    </source>
</reference>
<keyword evidence="2" id="KW-1185">Reference proteome</keyword>
<dbReference type="OrthoDB" id="442692at2759"/>
<name>A0A7L2RPS5_9PASS</name>
<proteinExistence type="predicted"/>
<gene>
    <name evidence="1" type="primary">Hydin</name>
    <name evidence="1" type="ORF">NEOCOR_R09802</name>
</gene>
<organism evidence="1 2">
    <name type="scientific">Neodrepanis coruscans</name>
    <name type="common">wattled asity</name>
    <dbReference type="NCBI Taxonomy" id="254563"/>
    <lineage>
        <taxon>Eukaryota</taxon>
        <taxon>Metazoa</taxon>
        <taxon>Chordata</taxon>
        <taxon>Craniata</taxon>
        <taxon>Vertebrata</taxon>
        <taxon>Euteleostomi</taxon>
        <taxon>Archelosauria</taxon>
        <taxon>Archosauria</taxon>
        <taxon>Dinosauria</taxon>
        <taxon>Saurischia</taxon>
        <taxon>Theropoda</taxon>
        <taxon>Coelurosauria</taxon>
        <taxon>Aves</taxon>
        <taxon>Neognathae</taxon>
        <taxon>Neoaves</taxon>
        <taxon>Telluraves</taxon>
        <taxon>Australaves</taxon>
        <taxon>Passeriformes</taxon>
        <taxon>Philepittidae</taxon>
        <taxon>Neodrepanis</taxon>
    </lineage>
</organism>
<dbReference type="Proteomes" id="UP000560066">
    <property type="component" value="Unassembled WGS sequence"/>
</dbReference>
<evidence type="ECO:0000313" key="2">
    <source>
        <dbReference type="Proteomes" id="UP000560066"/>
    </source>
</evidence>
<dbReference type="EMBL" id="VYZS01074986">
    <property type="protein sequence ID" value="NXS10476.1"/>
    <property type="molecule type" value="Genomic_DNA"/>
</dbReference>
<sequence>MFEVLFESANLPVGKVDVLLPIGVPQLLGQAAGWVQQQMSPGLSAEFSVLLQVAKGPTLHIHLHDTVVMLSLSVSRDGVKFPDVQVGQCQDEKVRLYSQFKVPCKGFITVHNHAKKVMHR</sequence>
<feature type="non-terminal residue" evidence="1">
    <location>
        <position position="120"/>
    </location>
</feature>
<protein>
    <submittedName>
        <fullName evidence="1">HYDIN protein</fullName>
    </submittedName>
</protein>
<dbReference type="AlphaFoldDB" id="A0A7L2RPS5"/>
<evidence type="ECO:0000313" key="1">
    <source>
        <dbReference type="EMBL" id="NXS10476.1"/>
    </source>
</evidence>